<dbReference type="Proteomes" id="UP000694287">
    <property type="component" value="Unassembled WGS sequence"/>
</dbReference>
<keyword evidence="4" id="KW-1185">Reference proteome</keyword>
<gene>
    <name evidence="3" type="ORF">I4I81_02440</name>
</gene>
<protein>
    <submittedName>
        <fullName evidence="3">Uncharacterized protein</fullName>
    </submittedName>
</protein>
<comment type="caution">
    <text evidence="3">The sequence shown here is derived from an EMBL/GenBank/DDBJ whole genome shotgun (WGS) entry which is preliminary data.</text>
</comment>
<name>A0ABS6ULH7_9PSEU</name>
<feature type="signal peptide" evidence="2">
    <location>
        <begin position="1"/>
        <end position="23"/>
    </location>
</feature>
<dbReference type="RefSeq" id="WP_218605332.1">
    <property type="nucleotide sequence ID" value="NZ_JADQDJ010000335.1"/>
</dbReference>
<evidence type="ECO:0000256" key="2">
    <source>
        <dbReference type="SAM" id="SignalP"/>
    </source>
</evidence>
<sequence length="65" mass="6488">MMPRRVAALVLLGCLTVAGCGVGDEPEPVPLTDAPIPPVAVPTVTQRQDLAPAPDATMSPAPTGG</sequence>
<feature type="chain" id="PRO_5045914564" evidence="2">
    <location>
        <begin position="24"/>
        <end position="65"/>
    </location>
</feature>
<feature type="region of interest" description="Disordered" evidence="1">
    <location>
        <begin position="22"/>
        <end position="65"/>
    </location>
</feature>
<reference evidence="3 4" key="1">
    <citation type="submission" date="2020-11" db="EMBL/GenBank/DDBJ databases">
        <title>Pseudonocardia abyssalis sp. nov. and Pseudonocardia oceani sp. nov., description and phylogenomic analysis of two novel actinomycetes isolated from the deep Southern Ocean.</title>
        <authorList>
            <person name="Parra J."/>
        </authorList>
    </citation>
    <scope>NUCLEOTIDE SEQUENCE [LARGE SCALE GENOMIC DNA]</scope>
    <source>
        <strain evidence="3 4">KRD-168</strain>
    </source>
</reference>
<evidence type="ECO:0000256" key="1">
    <source>
        <dbReference type="SAM" id="MobiDB-lite"/>
    </source>
</evidence>
<dbReference type="EMBL" id="JADQDK010000001">
    <property type="protein sequence ID" value="MBW0133118.1"/>
    <property type="molecule type" value="Genomic_DNA"/>
</dbReference>
<evidence type="ECO:0000313" key="3">
    <source>
        <dbReference type="EMBL" id="MBW0133118.1"/>
    </source>
</evidence>
<evidence type="ECO:0000313" key="4">
    <source>
        <dbReference type="Proteomes" id="UP000694287"/>
    </source>
</evidence>
<proteinExistence type="predicted"/>
<organism evidence="3 4">
    <name type="scientific">Pseudonocardia abyssalis</name>
    <dbReference type="NCBI Taxonomy" id="2792008"/>
    <lineage>
        <taxon>Bacteria</taxon>
        <taxon>Bacillati</taxon>
        <taxon>Actinomycetota</taxon>
        <taxon>Actinomycetes</taxon>
        <taxon>Pseudonocardiales</taxon>
        <taxon>Pseudonocardiaceae</taxon>
        <taxon>Pseudonocardia</taxon>
    </lineage>
</organism>
<accession>A0ABS6ULH7</accession>
<dbReference type="PROSITE" id="PS51257">
    <property type="entry name" value="PROKAR_LIPOPROTEIN"/>
    <property type="match status" value="1"/>
</dbReference>
<keyword evidence="2" id="KW-0732">Signal</keyword>